<keyword evidence="2" id="KW-0472">Membrane</keyword>
<sequence>MWKRQQDDDWEGNDYYDGNWFDSSDGMVIRYVAVALFFTAIMLFIIGSHVHARRRLSKGLQPLTYHRWTVRNRHARPNEFQNVPQHPAYAMENCAAPPPAYNHDEAPPPVYSPPEGASKIAAEQNYQPRSVGEASQGPLPAPPQAHQGPIS</sequence>
<dbReference type="OrthoDB" id="5400539at2759"/>
<feature type="transmembrane region" description="Helical" evidence="2">
    <location>
        <begin position="28"/>
        <end position="50"/>
    </location>
</feature>
<proteinExistence type="predicted"/>
<gene>
    <name evidence="3" type="ORF">K470DRAFT_223647</name>
</gene>
<keyword evidence="2" id="KW-1133">Transmembrane helix</keyword>
<dbReference type="Pfam" id="PF12273">
    <property type="entry name" value="RCR"/>
    <property type="match status" value="1"/>
</dbReference>
<evidence type="ECO:0000256" key="2">
    <source>
        <dbReference type="SAM" id="Phobius"/>
    </source>
</evidence>
<dbReference type="InterPro" id="IPR020999">
    <property type="entry name" value="Chitin_synth_reg_RCR"/>
</dbReference>
<evidence type="ECO:0000313" key="4">
    <source>
        <dbReference type="Proteomes" id="UP000799421"/>
    </source>
</evidence>
<evidence type="ECO:0000313" key="3">
    <source>
        <dbReference type="EMBL" id="KAF2857298.1"/>
    </source>
</evidence>
<keyword evidence="2" id="KW-0812">Transmembrane</keyword>
<dbReference type="EMBL" id="MU006052">
    <property type="protein sequence ID" value="KAF2857298.1"/>
    <property type="molecule type" value="Genomic_DNA"/>
</dbReference>
<evidence type="ECO:0000256" key="1">
    <source>
        <dbReference type="SAM" id="MobiDB-lite"/>
    </source>
</evidence>
<protein>
    <submittedName>
        <fullName evidence="3">Uncharacterized protein</fullName>
    </submittedName>
</protein>
<keyword evidence="4" id="KW-1185">Reference proteome</keyword>
<accession>A0A6A7BS14</accession>
<organism evidence="3 4">
    <name type="scientific">Piedraia hortae CBS 480.64</name>
    <dbReference type="NCBI Taxonomy" id="1314780"/>
    <lineage>
        <taxon>Eukaryota</taxon>
        <taxon>Fungi</taxon>
        <taxon>Dikarya</taxon>
        <taxon>Ascomycota</taxon>
        <taxon>Pezizomycotina</taxon>
        <taxon>Dothideomycetes</taxon>
        <taxon>Dothideomycetidae</taxon>
        <taxon>Capnodiales</taxon>
        <taxon>Piedraiaceae</taxon>
        <taxon>Piedraia</taxon>
    </lineage>
</organism>
<name>A0A6A7BS14_9PEZI</name>
<reference evidence="3" key="1">
    <citation type="journal article" date="2020" name="Stud. Mycol.">
        <title>101 Dothideomycetes genomes: a test case for predicting lifestyles and emergence of pathogens.</title>
        <authorList>
            <person name="Haridas S."/>
            <person name="Albert R."/>
            <person name="Binder M."/>
            <person name="Bloem J."/>
            <person name="Labutti K."/>
            <person name="Salamov A."/>
            <person name="Andreopoulos B."/>
            <person name="Baker S."/>
            <person name="Barry K."/>
            <person name="Bills G."/>
            <person name="Bluhm B."/>
            <person name="Cannon C."/>
            <person name="Castanera R."/>
            <person name="Culley D."/>
            <person name="Daum C."/>
            <person name="Ezra D."/>
            <person name="Gonzalez J."/>
            <person name="Henrissat B."/>
            <person name="Kuo A."/>
            <person name="Liang C."/>
            <person name="Lipzen A."/>
            <person name="Lutzoni F."/>
            <person name="Magnuson J."/>
            <person name="Mondo S."/>
            <person name="Nolan M."/>
            <person name="Ohm R."/>
            <person name="Pangilinan J."/>
            <person name="Park H.-J."/>
            <person name="Ramirez L."/>
            <person name="Alfaro M."/>
            <person name="Sun H."/>
            <person name="Tritt A."/>
            <person name="Yoshinaga Y."/>
            <person name="Zwiers L.-H."/>
            <person name="Turgeon B."/>
            <person name="Goodwin S."/>
            <person name="Spatafora J."/>
            <person name="Crous P."/>
            <person name="Grigoriev I."/>
        </authorList>
    </citation>
    <scope>NUCLEOTIDE SEQUENCE</scope>
    <source>
        <strain evidence="3">CBS 480.64</strain>
    </source>
</reference>
<feature type="region of interest" description="Disordered" evidence="1">
    <location>
        <begin position="91"/>
        <end position="151"/>
    </location>
</feature>
<dbReference type="AlphaFoldDB" id="A0A6A7BS14"/>
<dbReference type="Proteomes" id="UP000799421">
    <property type="component" value="Unassembled WGS sequence"/>
</dbReference>